<evidence type="ECO:0000256" key="3">
    <source>
        <dbReference type="SAM" id="MobiDB-lite"/>
    </source>
</evidence>
<feature type="region of interest" description="Disordered" evidence="3">
    <location>
        <begin position="88"/>
        <end position="145"/>
    </location>
</feature>
<dbReference type="EMBL" id="CVRI01000054">
    <property type="protein sequence ID" value="CRL00008.1"/>
    <property type="molecule type" value="Genomic_DNA"/>
</dbReference>
<dbReference type="PANTHER" id="PTHR24341:SF6">
    <property type="entry name" value="HOMEOBOX PROTEIN INVECTED"/>
    <property type="match status" value="1"/>
</dbReference>
<dbReference type="PANTHER" id="PTHR24341">
    <property type="entry name" value="HOMEOBOX PROTEIN ENGRAILED"/>
    <property type="match status" value="1"/>
</dbReference>
<dbReference type="InterPro" id="IPR050720">
    <property type="entry name" value="Engrailed_Homeobox_TFs"/>
</dbReference>
<dbReference type="GO" id="GO:0000981">
    <property type="term" value="F:DNA-binding transcription factor activity, RNA polymerase II-specific"/>
    <property type="evidence" value="ECO:0007669"/>
    <property type="project" value="TreeGrafter"/>
</dbReference>
<feature type="region of interest" description="Disordered" evidence="3">
    <location>
        <begin position="295"/>
        <end position="323"/>
    </location>
</feature>
<feature type="compositionally biased region" description="Low complexity" evidence="3">
    <location>
        <begin position="407"/>
        <end position="419"/>
    </location>
</feature>
<feature type="compositionally biased region" description="Polar residues" evidence="3">
    <location>
        <begin position="116"/>
        <end position="125"/>
    </location>
</feature>
<evidence type="ECO:0000313" key="5">
    <source>
        <dbReference type="Proteomes" id="UP000183832"/>
    </source>
</evidence>
<evidence type="ECO:0000256" key="2">
    <source>
        <dbReference type="ARBA" id="ARBA00023242"/>
    </source>
</evidence>
<feature type="compositionally biased region" description="Low complexity" evidence="3">
    <location>
        <begin position="425"/>
        <end position="434"/>
    </location>
</feature>
<feature type="compositionally biased region" description="Low complexity" evidence="3">
    <location>
        <begin position="299"/>
        <end position="314"/>
    </location>
</feature>
<dbReference type="Proteomes" id="UP000183832">
    <property type="component" value="Unassembled WGS sequence"/>
</dbReference>
<feature type="compositionally biased region" description="Basic and acidic residues" evidence="3">
    <location>
        <begin position="370"/>
        <end position="382"/>
    </location>
</feature>
<feature type="compositionally biased region" description="Low complexity" evidence="3">
    <location>
        <begin position="132"/>
        <end position="145"/>
    </location>
</feature>
<evidence type="ECO:0000313" key="4">
    <source>
        <dbReference type="EMBL" id="CRL00008.1"/>
    </source>
</evidence>
<dbReference type="GO" id="GO:0030182">
    <property type="term" value="P:neuron differentiation"/>
    <property type="evidence" value="ECO:0007669"/>
    <property type="project" value="TreeGrafter"/>
</dbReference>
<comment type="subcellular location">
    <subcellularLocation>
        <location evidence="1">Nucleus</location>
    </subcellularLocation>
</comment>
<dbReference type="OrthoDB" id="6159439at2759"/>
<gene>
    <name evidence="4" type="ORF">CLUMA_CG013298</name>
</gene>
<feature type="compositionally biased region" description="Basic and acidic residues" evidence="3">
    <location>
        <begin position="393"/>
        <end position="406"/>
    </location>
</feature>
<feature type="region of interest" description="Disordered" evidence="3">
    <location>
        <begin position="366"/>
        <end position="435"/>
    </location>
</feature>
<name>A0A1J1III1_9DIPT</name>
<dbReference type="GO" id="GO:0005634">
    <property type="term" value="C:nucleus"/>
    <property type="evidence" value="ECO:0007669"/>
    <property type="project" value="UniProtKB-SubCell"/>
</dbReference>
<organism evidence="4 5">
    <name type="scientific">Clunio marinus</name>
    <dbReference type="NCBI Taxonomy" id="568069"/>
    <lineage>
        <taxon>Eukaryota</taxon>
        <taxon>Metazoa</taxon>
        <taxon>Ecdysozoa</taxon>
        <taxon>Arthropoda</taxon>
        <taxon>Hexapoda</taxon>
        <taxon>Insecta</taxon>
        <taxon>Pterygota</taxon>
        <taxon>Neoptera</taxon>
        <taxon>Endopterygota</taxon>
        <taxon>Diptera</taxon>
        <taxon>Nematocera</taxon>
        <taxon>Chironomoidea</taxon>
        <taxon>Chironomidae</taxon>
        <taxon>Clunio</taxon>
    </lineage>
</organism>
<sequence>MAIFMPLDSNFSHLSFHNILKFQTPTQLFQQFVANNKSETESFVSKSNLFSGGFNGKVLNTQHIMTDDKHKPLDIQLDVINHADDSCNSTDSDLSVGQEKIDDDKSNFDQTESEIIDNQLSNNMMEQDDDNSSNASSSKHINISSSRLCNTQNPKLLTESTIQTSIMRPNPSRLHEEIFRNSQIYAEELVKQQLAAAARLQSISASKNYPHIGSSVFDEKQRLSLLNSNNEEIDPSLVSKLNLPPSVFVPKIMETNQNGNNLFCNSKSAINFQNIHSHLSAISQITNNLTNSIKKDDSTSLSSLSRESSQSPSSFQHLKQQHHHQNMIFHTQQNQLHERNLKFSIDNILKADFGRRITEPLLRSSKSRKALRDGKQDKEMFKKFNAPAASKDSFGRSPDDNHRISENSHSSHSPSMTEQSKSESNKGSNSSSSGTVWPAWVFCTRYSDRPSSGKC</sequence>
<keyword evidence="2" id="KW-0539">Nucleus</keyword>
<dbReference type="GO" id="GO:0000978">
    <property type="term" value="F:RNA polymerase II cis-regulatory region sequence-specific DNA binding"/>
    <property type="evidence" value="ECO:0007669"/>
    <property type="project" value="TreeGrafter"/>
</dbReference>
<reference evidence="4 5" key="1">
    <citation type="submission" date="2015-04" db="EMBL/GenBank/DDBJ databases">
        <authorList>
            <person name="Syromyatnikov M.Y."/>
            <person name="Popov V.N."/>
        </authorList>
    </citation>
    <scope>NUCLEOTIDE SEQUENCE [LARGE SCALE GENOMIC DNA]</scope>
</reference>
<dbReference type="AlphaFoldDB" id="A0A1J1III1"/>
<accession>A0A1J1III1</accession>
<evidence type="ECO:0000256" key="1">
    <source>
        <dbReference type="ARBA" id="ARBA00004123"/>
    </source>
</evidence>
<proteinExistence type="predicted"/>
<dbReference type="STRING" id="568069.A0A1J1III1"/>
<protein>
    <submittedName>
        <fullName evidence="4">CLUMA_CG013298, isoform A</fullName>
    </submittedName>
</protein>
<keyword evidence="5" id="KW-1185">Reference proteome</keyword>